<feature type="non-terminal residue" evidence="1">
    <location>
        <position position="1"/>
    </location>
</feature>
<dbReference type="EMBL" id="JACEIK010003065">
    <property type="protein sequence ID" value="MCD9640138.1"/>
    <property type="molecule type" value="Genomic_DNA"/>
</dbReference>
<dbReference type="Proteomes" id="UP000823775">
    <property type="component" value="Unassembled WGS sequence"/>
</dbReference>
<accession>A0ABS8UZ83</accession>
<reference evidence="1 2" key="1">
    <citation type="journal article" date="2021" name="BMC Genomics">
        <title>Datura genome reveals duplications of psychoactive alkaloid biosynthetic genes and high mutation rate following tissue culture.</title>
        <authorList>
            <person name="Rajewski A."/>
            <person name="Carter-House D."/>
            <person name="Stajich J."/>
            <person name="Litt A."/>
        </authorList>
    </citation>
    <scope>NUCLEOTIDE SEQUENCE [LARGE SCALE GENOMIC DNA]</scope>
    <source>
        <strain evidence="1">AR-01</strain>
    </source>
</reference>
<comment type="caution">
    <text evidence="1">The sequence shown here is derived from an EMBL/GenBank/DDBJ whole genome shotgun (WGS) entry which is preliminary data.</text>
</comment>
<sequence length="70" mass="7507">VLVDDELVSHQHPLSLLDANESNHSTLNEGGQMDLVLSGSEIVIDLVPSGRRMNVLDPCGNNSNLNGNNK</sequence>
<name>A0ABS8UZ83_DATST</name>
<proteinExistence type="predicted"/>
<gene>
    <name evidence="1" type="ORF">HAX54_025249</name>
</gene>
<evidence type="ECO:0000313" key="2">
    <source>
        <dbReference type="Proteomes" id="UP000823775"/>
    </source>
</evidence>
<organism evidence="1 2">
    <name type="scientific">Datura stramonium</name>
    <name type="common">Jimsonweed</name>
    <name type="synonym">Common thornapple</name>
    <dbReference type="NCBI Taxonomy" id="4076"/>
    <lineage>
        <taxon>Eukaryota</taxon>
        <taxon>Viridiplantae</taxon>
        <taxon>Streptophyta</taxon>
        <taxon>Embryophyta</taxon>
        <taxon>Tracheophyta</taxon>
        <taxon>Spermatophyta</taxon>
        <taxon>Magnoliopsida</taxon>
        <taxon>eudicotyledons</taxon>
        <taxon>Gunneridae</taxon>
        <taxon>Pentapetalae</taxon>
        <taxon>asterids</taxon>
        <taxon>lamiids</taxon>
        <taxon>Solanales</taxon>
        <taxon>Solanaceae</taxon>
        <taxon>Solanoideae</taxon>
        <taxon>Datureae</taxon>
        <taxon>Datura</taxon>
    </lineage>
</organism>
<protein>
    <submittedName>
        <fullName evidence="1">Uncharacterized protein</fullName>
    </submittedName>
</protein>
<keyword evidence="2" id="KW-1185">Reference proteome</keyword>
<evidence type="ECO:0000313" key="1">
    <source>
        <dbReference type="EMBL" id="MCD9640138.1"/>
    </source>
</evidence>